<dbReference type="PANTHER" id="PTHR36923:SF3">
    <property type="entry name" value="FERREDOXIN"/>
    <property type="match status" value="1"/>
</dbReference>
<keyword evidence="6 8" id="KW-0411">Iron-sulfur</keyword>
<dbReference type="GO" id="GO:0009055">
    <property type="term" value="F:electron transfer activity"/>
    <property type="evidence" value="ECO:0007669"/>
    <property type="project" value="UniProtKB-UniRule"/>
</dbReference>
<evidence type="ECO:0000256" key="7">
    <source>
        <dbReference type="ARBA" id="ARBA00023291"/>
    </source>
</evidence>
<dbReference type="Pfam" id="PF13370">
    <property type="entry name" value="Fer4_13"/>
    <property type="match status" value="1"/>
</dbReference>
<evidence type="ECO:0000256" key="2">
    <source>
        <dbReference type="ARBA" id="ARBA00022448"/>
    </source>
</evidence>
<dbReference type="PANTHER" id="PTHR36923">
    <property type="entry name" value="FERREDOXIN"/>
    <property type="match status" value="1"/>
</dbReference>
<evidence type="ECO:0000256" key="8">
    <source>
        <dbReference type="RuleBase" id="RU368020"/>
    </source>
</evidence>
<dbReference type="SUPFAM" id="SSF54862">
    <property type="entry name" value="4Fe-4S ferredoxins"/>
    <property type="match status" value="1"/>
</dbReference>
<keyword evidence="3 8" id="KW-0479">Metal-binding</keyword>
<evidence type="ECO:0000256" key="5">
    <source>
        <dbReference type="ARBA" id="ARBA00023004"/>
    </source>
</evidence>
<gene>
    <name evidence="9" type="ORF">FHX42_002754</name>
</gene>
<evidence type="ECO:0000313" key="10">
    <source>
        <dbReference type="Proteomes" id="UP000569329"/>
    </source>
</evidence>
<dbReference type="InterPro" id="IPR001080">
    <property type="entry name" value="3Fe4S_ferredoxin"/>
</dbReference>
<comment type="function">
    <text evidence="8">Ferredoxins are iron-sulfur proteins that transfer electrons in a wide variety of metabolic reactions.</text>
</comment>
<organism evidence="9 10">
    <name type="scientific">Halosaccharopolyspora lacisalsi</name>
    <dbReference type="NCBI Taxonomy" id="1000566"/>
    <lineage>
        <taxon>Bacteria</taxon>
        <taxon>Bacillati</taxon>
        <taxon>Actinomycetota</taxon>
        <taxon>Actinomycetes</taxon>
        <taxon>Pseudonocardiales</taxon>
        <taxon>Pseudonocardiaceae</taxon>
        <taxon>Halosaccharopolyspora</taxon>
    </lineage>
</organism>
<evidence type="ECO:0000256" key="4">
    <source>
        <dbReference type="ARBA" id="ARBA00022982"/>
    </source>
</evidence>
<keyword evidence="4 8" id="KW-0249">Electron transport</keyword>
<protein>
    <recommendedName>
        <fullName evidence="8">Ferredoxin</fullName>
    </recommendedName>
</protein>
<dbReference type="Gene3D" id="3.30.70.20">
    <property type="match status" value="1"/>
</dbReference>
<sequence length="73" mass="7672">MSWLIEVDGPSCIGSGMCVGMASEHFELRDGVSRPLRSQVEPADEIVDAAESCPVEAITVRDAESGAVIAPEP</sequence>
<dbReference type="RefSeq" id="WP_182544591.1">
    <property type="nucleotide sequence ID" value="NZ_JACGWZ010000003.1"/>
</dbReference>
<evidence type="ECO:0000313" key="9">
    <source>
        <dbReference type="EMBL" id="MBA8825403.1"/>
    </source>
</evidence>
<dbReference type="EMBL" id="JACGWZ010000003">
    <property type="protein sequence ID" value="MBA8825403.1"/>
    <property type="molecule type" value="Genomic_DNA"/>
</dbReference>
<dbReference type="Proteomes" id="UP000569329">
    <property type="component" value="Unassembled WGS sequence"/>
</dbReference>
<evidence type="ECO:0000256" key="1">
    <source>
        <dbReference type="ARBA" id="ARBA00001927"/>
    </source>
</evidence>
<evidence type="ECO:0000256" key="6">
    <source>
        <dbReference type="ARBA" id="ARBA00023014"/>
    </source>
</evidence>
<evidence type="ECO:0000256" key="3">
    <source>
        <dbReference type="ARBA" id="ARBA00022723"/>
    </source>
</evidence>
<name>A0A839DWK2_9PSEU</name>
<dbReference type="AlphaFoldDB" id="A0A839DWK2"/>
<dbReference type="GO" id="GO:0051538">
    <property type="term" value="F:3 iron, 4 sulfur cluster binding"/>
    <property type="evidence" value="ECO:0007669"/>
    <property type="project" value="UniProtKB-KW"/>
</dbReference>
<dbReference type="GO" id="GO:0005506">
    <property type="term" value="F:iron ion binding"/>
    <property type="evidence" value="ECO:0007669"/>
    <property type="project" value="UniProtKB-UniRule"/>
</dbReference>
<comment type="caution">
    <text evidence="9">The sequence shown here is derived from an EMBL/GenBank/DDBJ whole genome shotgun (WGS) entry which is preliminary data.</text>
</comment>
<comment type="cofactor">
    <cofactor evidence="1">
        <name>[3Fe-4S] cluster</name>
        <dbReference type="ChEBI" id="CHEBI:21137"/>
    </cofactor>
</comment>
<keyword evidence="7" id="KW-0003">3Fe-4S</keyword>
<reference evidence="9 10" key="1">
    <citation type="submission" date="2020-07" db="EMBL/GenBank/DDBJ databases">
        <title>Sequencing the genomes of 1000 actinobacteria strains.</title>
        <authorList>
            <person name="Klenk H.-P."/>
        </authorList>
    </citation>
    <scope>NUCLEOTIDE SEQUENCE [LARGE SCALE GENOMIC DNA]</scope>
    <source>
        <strain evidence="9 10">DSM 45975</strain>
    </source>
</reference>
<accession>A0A839DWK2</accession>
<dbReference type="InterPro" id="IPR051269">
    <property type="entry name" value="Fe-S_cluster_ET"/>
</dbReference>
<proteinExistence type="predicted"/>
<keyword evidence="2 8" id="KW-0813">Transport</keyword>
<dbReference type="PRINTS" id="PR00352">
    <property type="entry name" value="3FE4SFRDOXIN"/>
</dbReference>
<keyword evidence="10" id="KW-1185">Reference proteome</keyword>
<keyword evidence="5 8" id="KW-0408">Iron</keyword>